<protein>
    <submittedName>
        <fullName evidence="2">Uncharacterized protein</fullName>
    </submittedName>
</protein>
<organism evidence="2 3">
    <name type="scientific">Paenibacillus polygoni</name>
    <dbReference type="NCBI Taxonomy" id="3050112"/>
    <lineage>
        <taxon>Bacteria</taxon>
        <taxon>Bacillati</taxon>
        <taxon>Bacillota</taxon>
        <taxon>Bacilli</taxon>
        <taxon>Bacillales</taxon>
        <taxon>Paenibacillaceae</taxon>
        <taxon>Paenibacillus</taxon>
    </lineage>
</organism>
<keyword evidence="1" id="KW-1133">Transmembrane helix</keyword>
<name>A0ABY8XA23_9BACL</name>
<keyword evidence="1" id="KW-0472">Membrane</keyword>
<accession>A0ABY8XA23</accession>
<keyword evidence="3" id="KW-1185">Reference proteome</keyword>
<proteinExistence type="predicted"/>
<feature type="transmembrane region" description="Helical" evidence="1">
    <location>
        <begin position="9"/>
        <end position="26"/>
    </location>
</feature>
<evidence type="ECO:0000256" key="1">
    <source>
        <dbReference type="SAM" id="Phobius"/>
    </source>
</evidence>
<evidence type="ECO:0000313" key="3">
    <source>
        <dbReference type="Proteomes" id="UP001236415"/>
    </source>
</evidence>
<dbReference type="EMBL" id="CP127162">
    <property type="protein sequence ID" value="WIV20050.1"/>
    <property type="molecule type" value="Genomic_DNA"/>
</dbReference>
<dbReference type="Proteomes" id="UP001236415">
    <property type="component" value="Chromosome"/>
</dbReference>
<dbReference type="RefSeq" id="WP_285746626.1">
    <property type="nucleotide sequence ID" value="NZ_CP127162.1"/>
</dbReference>
<sequence>MDISKKNKMIYVLILFILITMMGIYFSKSTNKLYGNDKESIQEVIKSIEGYEDESVEILELKDINDARIVAFLSNNSPAYIEFSKNQKGNYEWRHIEKHAGQSFTTFLIRTSDHVSRNLKFMIVTNQENNIAKMELEVNEQVIEQKLSINQKSVTWIDLPRDGTLAFKYKYFDKVGNLLTDN</sequence>
<gene>
    <name evidence="2" type="ORF">QPK24_04860</name>
</gene>
<reference evidence="2 3" key="1">
    <citation type="submission" date="2023-06" db="EMBL/GenBank/DDBJ databases">
        <title>Paenibacillus polygonum sp. nov., an endophytic bacterium, isolated from Polygonum lapathifolium L. in Nanji Wetland National Nature Reserve, South of Poyang Lake, Jiangxi Province, China.</title>
        <authorList>
            <person name="Yu Z."/>
        </authorList>
    </citation>
    <scope>NUCLEOTIDE SEQUENCE [LARGE SCALE GENOMIC DNA]</scope>
    <source>
        <strain evidence="2 3">C31</strain>
    </source>
</reference>
<evidence type="ECO:0000313" key="2">
    <source>
        <dbReference type="EMBL" id="WIV20050.1"/>
    </source>
</evidence>
<keyword evidence="1" id="KW-0812">Transmembrane</keyword>